<sequence>MNDQSKILAFTNDYLEADGFFILSLIKENTSDYVAAEIVHRLYTEKFLKRYPNKTTTTTKIIYDDDYTKKDNDSKRSHLCSLIC</sequence>
<dbReference type="EMBL" id="CAJNOU010000272">
    <property type="protein sequence ID" value="CAF0940974.1"/>
    <property type="molecule type" value="Genomic_DNA"/>
</dbReference>
<evidence type="ECO:0000313" key="2">
    <source>
        <dbReference type="Proteomes" id="UP000663889"/>
    </source>
</evidence>
<gene>
    <name evidence="1" type="ORF">SEV965_LOCUS7710</name>
</gene>
<comment type="caution">
    <text evidence="1">The sequence shown here is derived from an EMBL/GenBank/DDBJ whole genome shotgun (WGS) entry which is preliminary data.</text>
</comment>
<proteinExistence type="predicted"/>
<protein>
    <submittedName>
        <fullName evidence="1">Uncharacterized protein</fullName>
    </submittedName>
</protein>
<accession>A0A814CG29</accession>
<reference evidence="1" key="1">
    <citation type="submission" date="2021-02" db="EMBL/GenBank/DDBJ databases">
        <authorList>
            <person name="Nowell W R."/>
        </authorList>
    </citation>
    <scope>NUCLEOTIDE SEQUENCE</scope>
</reference>
<evidence type="ECO:0000313" key="1">
    <source>
        <dbReference type="EMBL" id="CAF0940974.1"/>
    </source>
</evidence>
<name>A0A814CG29_9BILA</name>
<dbReference type="AlphaFoldDB" id="A0A814CG29"/>
<organism evidence="1 2">
    <name type="scientific">Rotaria sordida</name>
    <dbReference type="NCBI Taxonomy" id="392033"/>
    <lineage>
        <taxon>Eukaryota</taxon>
        <taxon>Metazoa</taxon>
        <taxon>Spiralia</taxon>
        <taxon>Gnathifera</taxon>
        <taxon>Rotifera</taxon>
        <taxon>Eurotatoria</taxon>
        <taxon>Bdelloidea</taxon>
        <taxon>Philodinida</taxon>
        <taxon>Philodinidae</taxon>
        <taxon>Rotaria</taxon>
    </lineage>
</organism>
<dbReference type="Proteomes" id="UP000663889">
    <property type="component" value="Unassembled WGS sequence"/>
</dbReference>